<dbReference type="PROSITE" id="PS50878">
    <property type="entry name" value="RT_POL"/>
    <property type="match status" value="1"/>
</dbReference>
<dbReference type="PANTHER" id="PTHR47027:SF20">
    <property type="entry name" value="REVERSE TRANSCRIPTASE-LIKE PROTEIN WITH RNA-DIRECTED DNA POLYMERASE DOMAIN"/>
    <property type="match status" value="1"/>
</dbReference>
<evidence type="ECO:0000259" key="1">
    <source>
        <dbReference type="PROSITE" id="PS50878"/>
    </source>
</evidence>
<protein>
    <submittedName>
        <fullName evidence="2">Retrovirus-related Pol polyprotein from type-1 retrotransposable element R2</fullName>
    </submittedName>
</protein>
<dbReference type="PANTHER" id="PTHR47027">
    <property type="entry name" value="REVERSE TRANSCRIPTASE DOMAIN-CONTAINING PROTEIN"/>
    <property type="match status" value="1"/>
</dbReference>
<organism evidence="2 3">
    <name type="scientific">Caerostris extrusa</name>
    <name type="common">Bark spider</name>
    <name type="synonym">Caerostris bankana</name>
    <dbReference type="NCBI Taxonomy" id="172846"/>
    <lineage>
        <taxon>Eukaryota</taxon>
        <taxon>Metazoa</taxon>
        <taxon>Ecdysozoa</taxon>
        <taxon>Arthropoda</taxon>
        <taxon>Chelicerata</taxon>
        <taxon>Arachnida</taxon>
        <taxon>Araneae</taxon>
        <taxon>Araneomorphae</taxon>
        <taxon>Entelegynae</taxon>
        <taxon>Araneoidea</taxon>
        <taxon>Araneidae</taxon>
        <taxon>Caerostris</taxon>
    </lineage>
</organism>
<accession>A0AAV4PHH9</accession>
<reference evidence="2 3" key="1">
    <citation type="submission" date="2021-06" db="EMBL/GenBank/DDBJ databases">
        <title>Caerostris extrusa draft genome.</title>
        <authorList>
            <person name="Kono N."/>
            <person name="Arakawa K."/>
        </authorList>
    </citation>
    <scope>NUCLEOTIDE SEQUENCE [LARGE SCALE GENOMIC DNA]</scope>
</reference>
<dbReference type="EMBL" id="BPLR01004478">
    <property type="protein sequence ID" value="GIX95186.1"/>
    <property type="molecule type" value="Genomic_DNA"/>
</dbReference>
<gene>
    <name evidence="2" type="primary">PO22_0</name>
    <name evidence="2" type="ORF">CEXT_147671</name>
</gene>
<comment type="caution">
    <text evidence="2">The sequence shown here is derived from an EMBL/GenBank/DDBJ whole genome shotgun (WGS) entry which is preliminary data.</text>
</comment>
<evidence type="ECO:0000313" key="3">
    <source>
        <dbReference type="Proteomes" id="UP001054945"/>
    </source>
</evidence>
<dbReference type="InterPro" id="IPR043502">
    <property type="entry name" value="DNA/RNA_pol_sf"/>
</dbReference>
<dbReference type="Pfam" id="PF00078">
    <property type="entry name" value="RVT_1"/>
    <property type="match status" value="1"/>
</dbReference>
<keyword evidence="3" id="KW-1185">Reference proteome</keyword>
<proteinExistence type="predicted"/>
<feature type="domain" description="Reverse transcriptase" evidence="1">
    <location>
        <begin position="1"/>
        <end position="124"/>
    </location>
</feature>
<dbReference type="InterPro" id="IPR000477">
    <property type="entry name" value="RT_dom"/>
</dbReference>
<dbReference type="Gene3D" id="3.30.70.270">
    <property type="match status" value="1"/>
</dbReference>
<dbReference type="AlphaFoldDB" id="A0AAV4PHH9"/>
<name>A0AAV4PHH9_CAEEX</name>
<dbReference type="Proteomes" id="UP001054945">
    <property type="component" value="Unassembled WGS sequence"/>
</dbReference>
<dbReference type="SUPFAM" id="SSF56672">
    <property type="entry name" value="DNA/RNA polymerases"/>
    <property type="match status" value="1"/>
</dbReference>
<sequence length="209" mass="23097">MVTFLNLVMDAYSNCFTSILTNGTRTDLIPISCGVKQGFPLSGLLFNLCIDLVLRKFKVMRPIIAYFAFAEDLVFLADSQVHLQNDLNHVHDLLQQISLCLNPSKCKTLHICGGLPAGVRGTSFEINGRPIPRMEEFDSTRFLGKPSVSMPAQTILILMICAIGHEHHVFRFGSLAAHDALKAFLSSGHTVWLCEPANLGKQSGRKLIE</sequence>
<dbReference type="GO" id="GO:0071897">
    <property type="term" value="P:DNA biosynthetic process"/>
    <property type="evidence" value="ECO:0007669"/>
    <property type="project" value="UniProtKB-ARBA"/>
</dbReference>
<dbReference type="InterPro" id="IPR043128">
    <property type="entry name" value="Rev_trsase/Diguanyl_cyclase"/>
</dbReference>
<evidence type="ECO:0000313" key="2">
    <source>
        <dbReference type="EMBL" id="GIX95186.1"/>
    </source>
</evidence>